<reference evidence="1 2" key="1">
    <citation type="submission" date="2017-09" db="EMBL/GenBank/DDBJ databases">
        <title>Depth-based differentiation of microbial function through sediment-hosted aquifers and enrichment of novel symbionts in the deep terrestrial subsurface.</title>
        <authorList>
            <person name="Probst A.J."/>
            <person name="Ladd B."/>
            <person name="Jarett J.K."/>
            <person name="Geller-Mcgrath D.E."/>
            <person name="Sieber C.M."/>
            <person name="Emerson J.B."/>
            <person name="Anantharaman K."/>
            <person name="Thomas B.C."/>
            <person name="Malmstrom R."/>
            <person name="Stieglmeier M."/>
            <person name="Klingl A."/>
            <person name="Woyke T."/>
            <person name="Ryan C.M."/>
            <person name="Banfield J.F."/>
        </authorList>
    </citation>
    <scope>NUCLEOTIDE SEQUENCE [LARGE SCALE GENOMIC DNA]</scope>
    <source>
        <strain evidence="1">CG11_big_fil_rev_8_21_14_0_20_40_15</strain>
    </source>
</reference>
<evidence type="ECO:0000313" key="2">
    <source>
        <dbReference type="Proteomes" id="UP000229317"/>
    </source>
</evidence>
<protein>
    <submittedName>
        <fullName evidence="1">Uncharacterized protein</fullName>
    </submittedName>
</protein>
<sequence>MGHRPIGKSLKISQNRLERERTIYSYFMPGSENSADPQKGGSKKIHNLALCGKQGFKSNNPTQYSKPNFYYLG</sequence>
<evidence type="ECO:0000313" key="1">
    <source>
        <dbReference type="EMBL" id="PIQ74994.1"/>
    </source>
</evidence>
<organism evidence="1 2">
    <name type="scientific">Candidatus Portnoybacteria bacterium CG11_big_fil_rev_8_21_14_0_20_40_15</name>
    <dbReference type="NCBI Taxonomy" id="1974817"/>
    <lineage>
        <taxon>Bacteria</taxon>
        <taxon>Candidatus Portnoyibacteriota</taxon>
    </lineage>
</organism>
<proteinExistence type="predicted"/>
<accession>A0A2H0KU98</accession>
<dbReference type="AlphaFoldDB" id="A0A2H0KU98"/>
<gene>
    <name evidence="1" type="ORF">COV84_03565</name>
</gene>
<name>A0A2H0KU98_9BACT</name>
<comment type="caution">
    <text evidence="1">The sequence shown here is derived from an EMBL/GenBank/DDBJ whole genome shotgun (WGS) entry which is preliminary data.</text>
</comment>
<dbReference type="Proteomes" id="UP000229317">
    <property type="component" value="Unassembled WGS sequence"/>
</dbReference>
<dbReference type="EMBL" id="PCVO01000053">
    <property type="protein sequence ID" value="PIQ74994.1"/>
    <property type="molecule type" value="Genomic_DNA"/>
</dbReference>